<dbReference type="Proteomes" id="UP001166286">
    <property type="component" value="Unassembled WGS sequence"/>
</dbReference>
<evidence type="ECO:0000256" key="7">
    <source>
        <dbReference type="ARBA" id="ARBA00023157"/>
    </source>
</evidence>
<evidence type="ECO:0000256" key="6">
    <source>
        <dbReference type="ARBA" id="ARBA00022723"/>
    </source>
</evidence>
<evidence type="ECO:0000259" key="8">
    <source>
        <dbReference type="PROSITE" id="PS50846"/>
    </source>
</evidence>
<comment type="similarity">
    <text evidence="3">Belongs to the CCS1 family.</text>
</comment>
<keyword evidence="6" id="KW-0479">Metal-binding</keyword>
<sequence>MSSLLLRKTLYTSAACVSTGALYYVFNRNSDTRKMEIAKAFPAYQATFAVPMTCKACTDDIFGALSKVPGIQSTEFSLPDQLVTTTTTTPPSTIISAIQSTGRTAIIRGTGAANSAAVCILETPPPPTPPTEPQPSPVRGLARLIQLSDRITLLDLTLTGLAKGTYTASIRQAGDISAGAKSMGGVFTGFDGNRKGELGQLEVDASGRGALVGEVDWRVWEMVGRGIVVENVDAAKTGDENDVVVGVIARSAGVWENDKVVCGCSGKTVWEEREEMVGRGML</sequence>
<comment type="cofactor">
    <cofactor evidence="1">
        <name>Cu(2+)</name>
        <dbReference type="ChEBI" id="CHEBI:29036"/>
    </cofactor>
</comment>
<dbReference type="FunFam" id="3.30.70.100:FF:000038">
    <property type="entry name" value="Superoxide dismutase 1 copper chaperone"/>
    <property type="match status" value="1"/>
</dbReference>
<dbReference type="SUPFAM" id="SSF55008">
    <property type="entry name" value="HMA, heavy metal-associated domain"/>
    <property type="match status" value="1"/>
</dbReference>
<protein>
    <recommendedName>
        <fullName evidence="4">Superoxide dismutase 1 copper chaperone</fullName>
    </recommendedName>
</protein>
<dbReference type="InterPro" id="IPR036163">
    <property type="entry name" value="HMA_dom_sf"/>
</dbReference>
<dbReference type="Pfam" id="PF00403">
    <property type="entry name" value="HMA"/>
    <property type="match status" value="1"/>
</dbReference>
<dbReference type="SUPFAM" id="SSF49329">
    <property type="entry name" value="Cu,Zn superoxide dismutase-like"/>
    <property type="match status" value="1"/>
</dbReference>
<evidence type="ECO:0000313" key="10">
    <source>
        <dbReference type="Proteomes" id="UP001166286"/>
    </source>
</evidence>
<gene>
    <name evidence="9" type="ORF">JMJ35_008845</name>
</gene>
<reference evidence="9" key="1">
    <citation type="submission" date="2023-03" db="EMBL/GenBank/DDBJ databases">
        <title>Complete genome of Cladonia borealis.</title>
        <authorList>
            <person name="Park H."/>
        </authorList>
    </citation>
    <scope>NUCLEOTIDE SEQUENCE</scope>
    <source>
        <strain evidence="9">ANT050790</strain>
    </source>
</reference>
<evidence type="ECO:0000256" key="1">
    <source>
        <dbReference type="ARBA" id="ARBA00001973"/>
    </source>
</evidence>
<accession>A0AA39QUH2</accession>
<name>A0AA39QUH2_9LECA</name>
<evidence type="ECO:0000256" key="4">
    <source>
        <dbReference type="ARBA" id="ARBA00016103"/>
    </source>
</evidence>
<dbReference type="CDD" id="cd00371">
    <property type="entry name" value="HMA"/>
    <property type="match status" value="1"/>
</dbReference>
<dbReference type="InterPro" id="IPR006121">
    <property type="entry name" value="HMA_dom"/>
</dbReference>
<organism evidence="9 10">
    <name type="scientific">Cladonia borealis</name>
    <dbReference type="NCBI Taxonomy" id="184061"/>
    <lineage>
        <taxon>Eukaryota</taxon>
        <taxon>Fungi</taxon>
        <taxon>Dikarya</taxon>
        <taxon>Ascomycota</taxon>
        <taxon>Pezizomycotina</taxon>
        <taxon>Lecanoromycetes</taxon>
        <taxon>OSLEUM clade</taxon>
        <taxon>Lecanoromycetidae</taxon>
        <taxon>Lecanorales</taxon>
        <taxon>Lecanorineae</taxon>
        <taxon>Cladoniaceae</taxon>
        <taxon>Cladonia</taxon>
    </lineage>
</organism>
<evidence type="ECO:0000256" key="5">
    <source>
        <dbReference type="ARBA" id="ARBA00022490"/>
    </source>
</evidence>
<evidence type="ECO:0000256" key="2">
    <source>
        <dbReference type="ARBA" id="ARBA00004496"/>
    </source>
</evidence>
<keyword evidence="10" id="KW-1185">Reference proteome</keyword>
<evidence type="ECO:0000256" key="3">
    <source>
        <dbReference type="ARBA" id="ARBA00010636"/>
    </source>
</evidence>
<proteinExistence type="inferred from homology"/>
<dbReference type="Gene3D" id="3.30.70.100">
    <property type="match status" value="1"/>
</dbReference>
<comment type="caution">
    <text evidence="9">The sequence shown here is derived from an EMBL/GenBank/DDBJ whole genome shotgun (WGS) entry which is preliminary data.</text>
</comment>
<dbReference type="GO" id="GO:0006801">
    <property type="term" value="P:superoxide metabolic process"/>
    <property type="evidence" value="ECO:0007669"/>
    <property type="project" value="InterPro"/>
</dbReference>
<dbReference type="GO" id="GO:0046872">
    <property type="term" value="F:metal ion binding"/>
    <property type="evidence" value="ECO:0007669"/>
    <property type="project" value="UniProtKB-KW"/>
</dbReference>
<dbReference type="GO" id="GO:0005737">
    <property type="term" value="C:cytoplasm"/>
    <property type="evidence" value="ECO:0007669"/>
    <property type="project" value="UniProtKB-SubCell"/>
</dbReference>
<evidence type="ECO:0000313" key="9">
    <source>
        <dbReference type="EMBL" id="KAK0508569.1"/>
    </source>
</evidence>
<keyword evidence="5" id="KW-0963">Cytoplasm</keyword>
<feature type="domain" description="HMA" evidence="8">
    <location>
        <begin position="43"/>
        <end position="106"/>
    </location>
</feature>
<dbReference type="InterPro" id="IPR036423">
    <property type="entry name" value="SOD-like_Cu/Zn_dom_sf"/>
</dbReference>
<dbReference type="EMBL" id="JAFEKC020000020">
    <property type="protein sequence ID" value="KAK0508569.1"/>
    <property type="molecule type" value="Genomic_DNA"/>
</dbReference>
<dbReference type="PROSITE" id="PS50846">
    <property type="entry name" value="HMA_2"/>
    <property type="match status" value="1"/>
</dbReference>
<keyword evidence="7" id="KW-1015">Disulfide bond</keyword>
<dbReference type="AlphaFoldDB" id="A0AA39QUH2"/>
<dbReference type="Gene3D" id="2.60.40.200">
    <property type="entry name" value="Superoxide dismutase, copper/zinc binding domain"/>
    <property type="match status" value="1"/>
</dbReference>
<comment type="subcellular location">
    <subcellularLocation>
        <location evidence="2">Cytoplasm</location>
    </subcellularLocation>
</comment>